<evidence type="ECO:0000313" key="1">
    <source>
        <dbReference type="EMBL" id="CAD7005776.1"/>
    </source>
</evidence>
<organism evidence="2">
    <name type="scientific">Ceratitis capitata</name>
    <name type="common">Mediterranean fruit fly</name>
    <name type="synonym">Tephritis capitata</name>
    <dbReference type="NCBI Taxonomy" id="7213"/>
    <lineage>
        <taxon>Eukaryota</taxon>
        <taxon>Metazoa</taxon>
        <taxon>Ecdysozoa</taxon>
        <taxon>Arthropoda</taxon>
        <taxon>Hexapoda</taxon>
        <taxon>Insecta</taxon>
        <taxon>Pterygota</taxon>
        <taxon>Neoptera</taxon>
        <taxon>Endopterygota</taxon>
        <taxon>Diptera</taxon>
        <taxon>Brachycera</taxon>
        <taxon>Muscomorpha</taxon>
        <taxon>Tephritoidea</taxon>
        <taxon>Tephritidae</taxon>
        <taxon>Ceratitis</taxon>
        <taxon>Ceratitis</taxon>
    </lineage>
</organism>
<reference evidence="2" key="2">
    <citation type="journal article" date="2014" name="BMC Genomics">
        <title>A genomic perspective to assessing quality of mass-reared SIT flies used in Mediterranean fruit fly (Ceratitis capitata) eradication in California.</title>
        <authorList>
            <person name="Calla B."/>
            <person name="Hall B."/>
            <person name="Hou S."/>
            <person name="Geib S.M."/>
        </authorList>
    </citation>
    <scope>NUCLEOTIDE SEQUENCE</scope>
</reference>
<dbReference type="AlphaFoldDB" id="W8AJI1"/>
<gene>
    <name evidence="2" type="primary">Y3380</name>
    <name evidence="1" type="ORF">CCAP1982_LOCUS14124</name>
</gene>
<dbReference type="EMBL" id="GAMC01021732">
    <property type="protein sequence ID" value="JAB84823.1"/>
    <property type="molecule type" value="mRNA"/>
</dbReference>
<evidence type="ECO:0000313" key="2">
    <source>
        <dbReference type="EMBL" id="JAB84823.1"/>
    </source>
</evidence>
<reference evidence="1" key="3">
    <citation type="submission" date="2020-11" db="EMBL/GenBank/DDBJ databases">
        <authorList>
            <person name="Whitehead M."/>
        </authorList>
    </citation>
    <scope>NUCLEOTIDE SEQUENCE</scope>
    <source>
        <strain evidence="1">EGII</strain>
    </source>
</reference>
<proteinExistence type="evidence at transcript level"/>
<accession>W8AJI1</accession>
<dbReference type="Proteomes" id="UP000606786">
    <property type="component" value="Unassembled WGS sequence"/>
</dbReference>
<reference evidence="2" key="1">
    <citation type="submission" date="2013-07" db="EMBL/GenBank/DDBJ databases">
        <authorList>
            <person name="Geib S."/>
        </authorList>
    </citation>
    <scope>NUCLEOTIDE SEQUENCE</scope>
</reference>
<dbReference type="EMBL" id="CAJHJT010000034">
    <property type="protein sequence ID" value="CAD7005776.1"/>
    <property type="molecule type" value="Genomic_DNA"/>
</dbReference>
<protein>
    <submittedName>
        <fullName evidence="1">(Mediterranean fruit fly) hypothetical protein</fullName>
    </submittedName>
</protein>
<evidence type="ECO:0000313" key="3">
    <source>
        <dbReference type="Proteomes" id="UP000606786"/>
    </source>
</evidence>
<dbReference type="OrthoDB" id="7808876at2759"/>
<name>W8AJI1_CERCA</name>
<dbReference type="KEGG" id="ccat:101458145"/>
<keyword evidence="3" id="KW-1185">Reference proteome</keyword>
<sequence>MPARNRKKGSVNARLDLARKQNSTSARVDFDSKSVGKDILEKDKISPIEVLEAEETTLEGCICNREPNTFVCIFCKMFSFGRIVEACTIHPNVTYLMDFTCCPYCSGPAEHLHIVNMEYQRYFKT</sequence>